<feature type="compositionally biased region" description="Gly residues" evidence="1">
    <location>
        <begin position="95"/>
        <end position="110"/>
    </location>
</feature>
<evidence type="ECO:0000313" key="4">
    <source>
        <dbReference type="Proteomes" id="UP000000644"/>
    </source>
</evidence>
<dbReference type="KEGG" id="pna:Pnap_0132"/>
<accession>A1VIH9</accession>
<protein>
    <recommendedName>
        <fullName evidence="5">Transmembrane protein</fullName>
    </recommendedName>
</protein>
<reference evidence="4" key="1">
    <citation type="journal article" date="2009" name="Environ. Microbiol.">
        <title>The genome of Polaromonas naphthalenivorans strain CJ2, isolated from coal tar-contaminated sediment, reveals physiological and metabolic versatility and evolution through extensive horizontal gene transfer.</title>
        <authorList>
            <person name="Yagi J.M."/>
            <person name="Sims D."/>
            <person name="Brettin T."/>
            <person name="Bruce D."/>
            <person name="Madsen E.L."/>
        </authorList>
    </citation>
    <scope>NUCLEOTIDE SEQUENCE [LARGE SCALE GENOMIC DNA]</scope>
    <source>
        <strain evidence="4">CJ2</strain>
    </source>
</reference>
<dbReference type="OrthoDB" id="8797195at2"/>
<name>A1VIH9_POLNA</name>
<gene>
    <name evidence="3" type="ordered locus">Pnap_0132</name>
</gene>
<dbReference type="AlphaFoldDB" id="A1VIH9"/>
<keyword evidence="2" id="KW-1133">Transmembrane helix</keyword>
<keyword evidence="4" id="KW-1185">Reference proteome</keyword>
<evidence type="ECO:0000256" key="2">
    <source>
        <dbReference type="SAM" id="Phobius"/>
    </source>
</evidence>
<feature type="transmembrane region" description="Helical" evidence="2">
    <location>
        <begin position="197"/>
        <end position="218"/>
    </location>
</feature>
<evidence type="ECO:0000256" key="1">
    <source>
        <dbReference type="SAM" id="MobiDB-lite"/>
    </source>
</evidence>
<dbReference type="Proteomes" id="UP000000644">
    <property type="component" value="Chromosome"/>
</dbReference>
<feature type="region of interest" description="Disordered" evidence="1">
    <location>
        <begin position="95"/>
        <end position="115"/>
    </location>
</feature>
<dbReference type="RefSeq" id="WP_011799567.1">
    <property type="nucleotide sequence ID" value="NC_008781.1"/>
</dbReference>
<dbReference type="EMBL" id="CP000529">
    <property type="protein sequence ID" value="ABM35457.1"/>
    <property type="molecule type" value="Genomic_DNA"/>
</dbReference>
<sequence length="279" mass="29011">MKNLSNWRSVRLLESRLEHDLRQRHVFWLHGLFIGLVTLGLTWGASHAQMLLGVESLALRYLVSLGLGYLGYLLMLRLWAGALVRQHRQRDGWGNLDGGWPGGEGGGGSGSASARLPSLRSGEGGDFGGGGASGDFSGAVDAPGILESADAAGGAGKMVSGALEAAGSADEAAVVVVPVVAIFLIGCAVFFGAGSLVLMYFGWEALLAVAVELAFSYVSARVAVRVVREGWLSAALRLTWKPLLGAVLCAVLLGATVDHFVPAAHSLPQALRLVSGPAR</sequence>
<feature type="transmembrane region" description="Helical" evidence="2">
    <location>
        <begin position="26"/>
        <end position="46"/>
    </location>
</feature>
<feature type="transmembrane region" description="Helical" evidence="2">
    <location>
        <begin position="172"/>
        <end position="191"/>
    </location>
</feature>
<evidence type="ECO:0000313" key="3">
    <source>
        <dbReference type="EMBL" id="ABM35457.1"/>
    </source>
</evidence>
<evidence type="ECO:0008006" key="5">
    <source>
        <dbReference type="Google" id="ProtNLM"/>
    </source>
</evidence>
<keyword evidence="2" id="KW-0812">Transmembrane</keyword>
<proteinExistence type="predicted"/>
<organism evidence="3 4">
    <name type="scientific">Polaromonas naphthalenivorans (strain CJ2)</name>
    <dbReference type="NCBI Taxonomy" id="365044"/>
    <lineage>
        <taxon>Bacteria</taxon>
        <taxon>Pseudomonadati</taxon>
        <taxon>Pseudomonadota</taxon>
        <taxon>Betaproteobacteria</taxon>
        <taxon>Burkholderiales</taxon>
        <taxon>Comamonadaceae</taxon>
        <taxon>Polaromonas</taxon>
    </lineage>
</organism>
<dbReference type="STRING" id="365044.Pnap_0132"/>
<feature type="transmembrane region" description="Helical" evidence="2">
    <location>
        <begin position="238"/>
        <end position="257"/>
    </location>
</feature>
<dbReference type="eggNOG" id="ENOG502ZCY2">
    <property type="taxonomic scope" value="Bacteria"/>
</dbReference>
<feature type="transmembrane region" description="Helical" evidence="2">
    <location>
        <begin position="58"/>
        <end position="80"/>
    </location>
</feature>
<dbReference type="HOGENOM" id="CLU_1014607_0_0_4"/>
<keyword evidence="2" id="KW-0472">Membrane</keyword>